<name>A0A9X9M8S2_GULGU</name>
<dbReference type="AlphaFoldDB" id="A0A9X9M8S2"/>
<proteinExistence type="predicted"/>
<reference evidence="2 3" key="1">
    <citation type="submission" date="2018-10" db="EMBL/GenBank/DDBJ databases">
        <authorList>
            <person name="Ekblom R."/>
            <person name="Jareborg N."/>
        </authorList>
    </citation>
    <scope>NUCLEOTIDE SEQUENCE [LARGE SCALE GENOMIC DNA]</scope>
    <source>
        <tissue evidence="2">Muscle</tissue>
    </source>
</reference>
<keyword evidence="1" id="KW-0732">Signal</keyword>
<dbReference type="Proteomes" id="UP000269945">
    <property type="component" value="Unassembled WGS sequence"/>
</dbReference>
<evidence type="ECO:0000313" key="2">
    <source>
        <dbReference type="EMBL" id="VCX39558.1"/>
    </source>
</evidence>
<feature type="signal peptide" evidence="1">
    <location>
        <begin position="1"/>
        <end position="24"/>
    </location>
</feature>
<evidence type="ECO:0000256" key="1">
    <source>
        <dbReference type="SAM" id="SignalP"/>
    </source>
</evidence>
<comment type="caution">
    <text evidence="2">The sequence shown here is derived from an EMBL/GenBank/DDBJ whole genome shotgun (WGS) entry which is preliminary data.</text>
</comment>
<gene>
    <name evidence="2" type="ORF">BN2614_LOCUS2</name>
</gene>
<evidence type="ECO:0000313" key="3">
    <source>
        <dbReference type="Proteomes" id="UP000269945"/>
    </source>
</evidence>
<keyword evidence="3" id="KW-1185">Reference proteome</keyword>
<accession>A0A9X9M8S2</accession>
<feature type="chain" id="PRO_5040827952" evidence="1">
    <location>
        <begin position="25"/>
        <end position="92"/>
    </location>
</feature>
<sequence length="92" mass="9777">MSPPGAGTGCSHVLLLWGLSKTDSQSVRRRRWRALGSCVQPRALDRACAGYPVGTTGYGSSMPTALAWQTLQQSGWAQVTSEPLEASEGIVE</sequence>
<organism evidence="2 3">
    <name type="scientific">Gulo gulo</name>
    <name type="common">Wolverine</name>
    <name type="synonym">Gluton</name>
    <dbReference type="NCBI Taxonomy" id="48420"/>
    <lineage>
        <taxon>Eukaryota</taxon>
        <taxon>Metazoa</taxon>
        <taxon>Chordata</taxon>
        <taxon>Craniata</taxon>
        <taxon>Vertebrata</taxon>
        <taxon>Euteleostomi</taxon>
        <taxon>Mammalia</taxon>
        <taxon>Eutheria</taxon>
        <taxon>Laurasiatheria</taxon>
        <taxon>Carnivora</taxon>
        <taxon>Caniformia</taxon>
        <taxon>Musteloidea</taxon>
        <taxon>Mustelidae</taxon>
        <taxon>Guloninae</taxon>
        <taxon>Gulo</taxon>
    </lineage>
</organism>
<protein>
    <submittedName>
        <fullName evidence="2">Uncharacterized protein</fullName>
    </submittedName>
</protein>
<dbReference type="EMBL" id="CYRY02044557">
    <property type="protein sequence ID" value="VCX39558.1"/>
    <property type="molecule type" value="Genomic_DNA"/>
</dbReference>